<evidence type="ECO:0000313" key="2">
    <source>
        <dbReference type="EMBL" id="MCI08932.1"/>
    </source>
</evidence>
<name>A0A392PB04_9FABA</name>
<comment type="caution">
    <text evidence="2">The sequence shown here is derived from an EMBL/GenBank/DDBJ whole genome shotgun (WGS) entry which is preliminary data.</text>
</comment>
<evidence type="ECO:0000259" key="1">
    <source>
        <dbReference type="Pfam" id="PF13966"/>
    </source>
</evidence>
<protein>
    <submittedName>
        <fullName evidence="2">Pentatricopeptide repeat-containing protein</fullName>
    </submittedName>
</protein>
<proteinExistence type="predicted"/>
<dbReference type="Pfam" id="PF13966">
    <property type="entry name" value="zf-RVT"/>
    <property type="match status" value="1"/>
</dbReference>
<accession>A0A392PB04</accession>
<evidence type="ECO:0000313" key="3">
    <source>
        <dbReference type="Proteomes" id="UP000265520"/>
    </source>
</evidence>
<dbReference type="InterPro" id="IPR026960">
    <property type="entry name" value="RVT-Znf"/>
</dbReference>
<sequence length="217" mass="25215">MHGHYSVKSGYKLLAQTSIQTVAEQGSEEWKWLWKIQAPPKTKHLLWRICKGCLPTRKRLKERYVQCPLSCPICDNDEENDWHFLYDCESSKRAWQGAGIDHLISTHAHHAVTAKESILNICRNSDRKMAGRAAMLIWVLWNNRNNWVWNNVKEQGQHLGIKAMSLWNEWEAVQFVTSSNRQEIQQQQTAVWQKPSQGKYKCNVDAGFHEGARKTST</sequence>
<dbReference type="EMBL" id="LXQA010070832">
    <property type="protein sequence ID" value="MCI08932.1"/>
    <property type="molecule type" value="Genomic_DNA"/>
</dbReference>
<dbReference type="AlphaFoldDB" id="A0A392PB04"/>
<dbReference type="Proteomes" id="UP000265520">
    <property type="component" value="Unassembled WGS sequence"/>
</dbReference>
<organism evidence="2 3">
    <name type="scientific">Trifolium medium</name>
    <dbReference type="NCBI Taxonomy" id="97028"/>
    <lineage>
        <taxon>Eukaryota</taxon>
        <taxon>Viridiplantae</taxon>
        <taxon>Streptophyta</taxon>
        <taxon>Embryophyta</taxon>
        <taxon>Tracheophyta</taxon>
        <taxon>Spermatophyta</taxon>
        <taxon>Magnoliopsida</taxon>
        <taxon>eudicotyledons</taxon>
        <taxon>Gunneridae</taxon>
        <taxon>Pentapetalae</taxon>
        <taxon>rosids</taxon>
        <taxon>fabids</taxon>
        <taxon>Fabales</taxon>
        <taxon>Fabaceae</taxon>
        <taxon>Papilionoideae</taxon>
        <taxon>50 kb inversion clade</taxon>
        <taxon>NPAAA clade</taxon>
        <taxon>Hologalegina</taxon>
        <taxon>IRL clade</taxon>
        <taxon>Trifolieae</taxon>
        <taxon>Trifolium</taxon>
    </lineage>
</organism>
<keyword evidence="3" id="KW-1185">Reference proteome</keyword>
<feature type="non-terminal residue" evidence="2">
    <location>
        <position position="217"/>
    </location>
</feature>
<reference evidence="2 3" key="1">
    <citation type="journal article" date="2018" name="Front. Plant Sci.">
        <title>Red Clover (Trifolium pratense) and Zigzag Clover (T. medium) - A Picture of Genomic Similarities and Differences.</title>
        <authorList>
            <person name="Dluhosova J."/>
            <person name="Istvanek J."/>
            <person name="Nedelnik J."/>
            <person name="Repkova J."/>
        </authorList>
    </citation>
    <scope>NUCLEOTIDE SEQUENCE [LARGE SCALE GENOMIC DNA]</scope>
    <source>
        <strain evidence="3">cv. 10/8</strain>
        <tissue evidence="2">Leaf</tissue>
    </source>
</reference>
<feature type="domain" description="Reverse transcriptase zinc-binding" evidence="1">
    <location>
        <begin position="5"/>
        <end position="95"/>
    </location>
</feature>